<dbReference type="InterPro" id="IPR003735">
    <property type="entry name" value="Metal_Tscrpt_repr"/>
</dbReference>
<evidence type="ECO:0000313" key="1">
    <source>
        <dbReference type="EMBL" id="OGE32732.1"/>
    </source>
</evidence>
<dbReference type="PANTHER" id="PTHR33677:SF3">
    <property type="entry name" value="COPPER-SENSING TRANSCRIPTIONAL REPRESSOR RICR"/>
    <property type="match status" value="1"/>
</dbReference>
<organism evidence="1 2">
    <name type="scientific">Candidatus Daviesbacteria bacterium RIFCSPHIGHO2_02_FULL_41_10</name>
    <dbReference type="NCBI Taxonomy" id="1797774"/>
    <lineage>
        <taxon>Bacteria</taxon>
        <taxon>Candidatus Daviesiibacteriota</taxon>
    </lineage>
</organism>
<protein>
    <recommendedName>
        <fullName evidence="3">Transcriptional regulator</fullName>
    </recommendedName>
</protein>
<dbReference type="Gene3D" id="1.20.58.1000">
    <property type="entry name" value="Metal-sensitive repressor, helix protomer"/>
    <property type="match status" value="1"/>
</dbReference>
<dbReference type="AlphaFoldDB" id="A0A1F5JVT1"/>
<dbReference type="GO" id="GO:0046872">
    <property type="term" value="F:metal ion binding"/>
    <property type="evidence" value="ECO:0007669"/>
    <property type="project" value="InterPro"/>
</dbReference>
<dbReference type="PANTHER" id="PTHR33677">
    <property type="entry name" value="TRANSCRIPTIONAL REPRESSOR FRMR-RELATED"/>
    <property type="match status" value="1"/>
</dbReference>
<dbReference type="GO" id="GO:0045892">
    <property type="term" value="P:negative regulation of DNA-templated transcription"/>
    <property type="evidence" value="ECO:0007669"/>
    <property type="project" value="UniProtKB-ARBA"/>
</dbReference>
<gene>
    <name evidence="1" type="ORF">A3D83_04165</name>
</gene>
<dbReference type="GO" id="GO:0003677">
    <property type="term" value="F:DNA binding"/>
    <property type="evidence" value="ECO:0007669"/>
    <property type="project" value="InterPro"/>
</dbReference>
<comment type="caution">
    <text evidence="1">The sequence shown here is derived from an EMBL/GenBank/DDBJ whole genome shotgun (WGS) entry which is preliminary data.</text>
</comment>
<evidence type="ECO:0008006" key="3">
    <source>
        <dbReference type="Google" id="ProtNLM"/>
    </source>
</evidence>
<accession>A0A1F5JVT1</accession>
<dbReference type="Proteomes" id="UP000177258">
    <property type="component" value="Unassembled WGS sequence"/>
</dbReference>
<dbReference type="EMBL" id="MFDB01000022">
    <property type="protein sequence ID" value="OGE32732.1"/>
    <property type="molecule type" value="Genomic_DNA"/>
</dbReference>
<reference evidence="1 2" key="1">
    <citation type="journal article" date="2016" name="Nat. Commun.">
        <title>Thousands of microbial genomes shed light on interconnected biogeochemical processes in an aquifer system.</title>
        <authorList>
            <person name="Anantharaman K."/>
            <person name="Brown C.T."/>
            <person name="Hug L.A."/>
            <person name="Sharon I."/>
            <person name="Castelle C.J."/>
            <person name="Probst A.J."/>
            <person name="Thomas B.C."/>
            <person name="Singh A."/>
            <person name="Wilkins M.J."/>
            <person name="Karaoz U."/>
            <person name="Brodie E.L."/>
            <person name="Williams K.H."/>
            <person name="Hubbard S.S."/>
            <person name="Banfield J.F."/>
        </authorList>
    </citation>
    <scope>NUCLEOTIDE SEQUENCE [LARGE SCALE GENOMIC DNA]</scope>
</reference>
<sequence>MYRPKDTQERILHRLKIAKGHLQKIIQMVESGQYCIDVIHQSQAVQRALQEADGVILENHLKTCVVDQIKAGEADASIKEIMNVFQKSKT</sequence>
<name>A0A1F5JVT1_9BACT</name>
<dbReference type="Pfam" id="PF02583">
    <property type="entry name" value="Trns_repr_metal"/>
    <property type="match status" value="1"/>
</dbReference>
<evidence type="ECO:0000313" key="2">
    <source>
        <dbReference type="Proteomes" id="UP000177258"/>
    </source>
</evidence>
<dbReference type="InterPro" id="IPR038390">
    <property type="entry name" value="Metal_Tscrpt_repr_sf"/>
</dbReference>
<proteinExistence type="predicted"/>